<dbReference type="EMBL" id="MNBE01000228">
    <property type="protein sequence ID" value="OKP12215.1"/>
    <property type="molecule type" value="Genomic_DNA"/>
</dbReference>
<sequence length="152" mass="17592">MDLEKQALARVLITAVMHRYASHARDRADWNAIASCFEPDGTYRLSNGREILPSQAKEVVRGNEAKYIRHHITTIDIVFVNEDEAHSNAQFFATTEHKFLDHSGHWRDIFWRQKDGSWLIHDRTIVTEKQDPEGWSAKVCGEDALLMSKRCK</sequence>
<dbReference type="Pfam" id="PF13577">
    <property type="entry name" value="SnoaL_4"/>
    <property type="match status" value="1"/>
</dbReference>
<feature type="domain" description="SnoaL-like" evidence="1">
    <location>
        <begin position="7"/>
        <end position="124"/>
    </location>
</feature>
<dbReference type="InterPro" id="IPR037401">
    <property type="entry name" value="SnoaL-like"/>
</dbReference>
<proteinExistence type="predicted"/>
<dbReference type="InterPro" id="IPR032710">
    <property type="entry name" value="NTF2-like_dom_sf"/>
</dbReference>
<organism evidence="2 3">
    <name type="scientific">Penicillium subrubescens</name>
    <dbReference type="NCBI Taxonomy" id="1316194"/>
    <lineage>
        <taxon>Eukaryota</taxon>
        <taxon>Fungi</taxon>
        <taxon>Dikarya</taxon>
        <taxon>Ascomycota</taxon>
        <taxon>Pezizomycotina</taxon>
        <taxon>Eurotiomycetes</taxon>
        <taxon>Eurotiomycetidae</taxon>
        <taxon>Eurotiales</taxon>
        <taxon>Aspergillaceae</taxon>
        <taxon>Penicillium</taxon>
    </lineage>
</organism>
<dbReference type="SUPFAM" id="SSF54427">
    <property type="entry name" value="NTF2-like"/>
    <property type="match status" value="1"/>
</dbReference>
<evidence type="ECO:0000313" key="2">
    <source>
        <dbReference type="EMBL" id="OKP12215.1"/>
    </source>
</evidence>
<dbReference type="Proteomes" id="UP000186955">
    <property type="component" value="Unassembled WGS sequence"/>
</dbReference>
<keyword evidence="3" id="KW-1185">Reference proteome</keyword>
<dbReference type="OrthoDB" id="4119873at2759"/>
<protein>
    <recommendedName>
        <fullName evidence="1">SnoaL-like domain-containing protein</fullName>
    </recommendedName>
</protein>
<comment type="caution">
    <text evidence="2">The sequence shown here is derived from an EMBL/GenBank/DDBJ whole genome shotgun (WGS) entry which is preliminary data.</text>
</comment>
<evidence type="ECO:0000259" key="1">
    <source>
        <dbReference type="Pfam" id="PF13577"/>
    </source>
</evidence>
<name>A0A1Q5UI98_9EURO</name>
<evidence type="ECO:0000313" key="3">
    <source>
        <dbReference type="Proteomes" id="UP000186955"/>
    </source>
</evidence>
<reference evidence="2 3" key="1">
    <citation type="submission" date="2016-10" db="EMBL/GenBank/DDBJ databases">
        <title>Genome sequence of the ascomycete fungus Penicillium subrubescens.</title>
        <authorList>
            <person name="De Vries R.P."/>
            <person name="Peng M."/>
            <person name="Dilokpimol A."/>
            <person name="Hilden K."/>
            <person name="Makela M.R."/>
            <person name="Grigoriev I."/>
            <person name="Riley R."/>
            <person name="Granchi Z."/>
        </authorList>
    </citation>
    <scope>NUCLEOTIDE SEQUENCE [LARGE SCALE GENOMIC DNA]</scope>
    <source>
        <strain evidence="2 3">CBS 132785</strain>
    </source>
</reference>
<accession>A0A1Q5UI98</accession>
<dbReference type="Gene3D" id="3.10.450.50">
    <property type="match status" value="1"/>
</dbReference>
<dbReference type="CDD" id="cd00531">
    <property type="entry name" value="NTF2_like"/>
    <property type="match status" value="1"/>
</dbReference>
<gene>
    <name evidence="2" type="ORF">PENSUB_1951</name>
</gene>
<dbReference type="AlphaFoldDB" id="A0A1Q5UI98"/>